<evidence type="ECO:0000256" key="2">
    <source>
        <dbReference type="ARBA" id="ARBA00023015"/>
    </source>
</evidence>
<dbReference type="InterPro" id="IPR036388">
    <property type="entry name" value="WH-like_DNA-bd_sf"/>
</dbReference>
<evidence type="ECO:0000313" key="7">
    <source>
        <dbReference type="EMBL" id="QOD57376.1"/>
    </source>
</evidence>
<dbReference type="Gene3D" id="1.10.10.10">
    <property type="entry name" value="Winged helix-like DNA-binding domain superfamily/Winged helix DNA-binding domain"/>
    <property type="match status" value="1"/>
</dbReference>
<reference evidence="6" key="1">
    <citation type="journal article" date="2017" name="Genome Announc.">
        <title>Whole-Genome Sequence of Photobacterium damselae subsp. piscicida Strain 91-197, Isolated from Hybrid Striped Bass (Morone sp.) in the United States.</title>
        <authorList>
            <person name="Teru Y."/>
            <person name="Hikima J."/>
            <person name="Kono T."/>
            <person name="Sakai M."/>
            <person name="Takano T."/>
            <person name="Hawke J.P."/>
            <person name="Takeyama H."/>
            <person name="Aoki T."/>
        </authorList>
    </citation>
    <scope>NUCLEOTIDE SEQUENCE</scope>
    <source>
        <strain evidence="6">91-197</strain>
    </source>
</reference>
<dbReference type="EMBL" id="AP018045">
    <property type="protein sequence ID" value="BAX53564.1"/>
    <property type="molecule type" value="Genomic_DNA"/>
</dbReference>
<dbReference type="Proteomes" id="UP000218676">
    <property type="component" value="Chromosome 1"/>
</dbReference>
<dbReference type="PANTHER" id="PTHR30537">
    <property type="entry name" value="HTH-TYPE TRANSCRIPTIONAL REGULATOR"/>
    <property type="match status" value="1"/>
</dbReference>
<dbReference type="GO" id="GO:0043565">
    <property type="term" value="F:sequence-specific DNA binding"/>
    <property type="evidence" value="ECO:0007669"/>
    <property type="project" value="TreeGrafter"/>
</dbReference>
<feature type="domain" description="HTH lysR-type" evidence="5">
    <location>
        <begin position="11"/>
        <end position="66"/>
    </location>
</feature>
<protein>
    <submittedName>
        <fullName evidence="7">DNA-binding transcriptional regulator DsdC</fullName>
    </submittedName>
    <submittedName>
        <fullName evidence="6">Glycine cleavage system transcriptional activator</fullName>
    </submittedName>
</protein>
<dbReference type="Gene3D" id="3.40.190.10">
    <property type="entry name" value="Periplasmic binding protein-like II"/>
    <property type="match status" value="2"/>
</dbReference>
<dbReference type="PRINTS" id="PR00039">
    <property type="entry name" value="HTHLYSR"/>
</dbReference>
<dbReference type="CDD" id="cd08432">
    <property type="entry name" value="PBP2_GcdR_TrpI_HvrB_AmpR_like"/>
    <property type="match status" value="1"/>
</dbReference>
<name>A0A1Q9H4A8_PHODP</name>
<dbReference type="SUPFAM" id="SSF53850">
    <property type="entry name" value="Periplasmic binding protein-like II"/>
    <property type="match status" value="1"/>
</dbReference>
<evidence type="ECO:0000259" key="5">
    <source>
        <dbReference type="PROSITE" id="PS50931"/>
    </source>
</evidence>
<dbReference type="Pfam" id="PF03466">
    <property type="entry name" value="LysR_substrate"/>
    <property type="match status" value="1"/>
</dbReference>
<keyword evidence="2" id="KW-0805">Transcription regulation</keyword>
<sequence length="310" mass="35118">MQLPKLSGSVLSGLHCFLIAADQMSFTRAAETLCLTQSAVSHKIKNLEEILGVKLFIRQPRKLTLTPEGQHLKEVLAHNFGDIALEIRDLKSTELSGELNVSVPPTFAQRWLVPRLKGFLDKYPSVRVHLRTRNDLVDFQTESFDCAIYFGHGKYAGLHAIKLMDETMLPVCSHEYAVEHNLYHHPENLISCLLLHDAAPWARAGRNDEWQYWAKRFGVELPDNGCTFDRADLALQAAERGIGVAMGRRSFISEQLKENRLVTPFDMSVFSPQNYYVVCRQDVKDSARIQAFQSWLMSEIAQADNDDLSA</sequence>
<evidence type="ECO:0000256" key="3">
    <source>
        <dbReference type="ARBA" id="ARBA00023125"/>
    </source>
</evidence>
<dbReference type="NCBIfam" id="NF008352">
    <property type="entry name" value="PRK11139.1"/>
    <property type="match status" value="1"/>
</dbReference>
<dbReference type="FunFam" id="1.10.10.10:FF:000001">
    <property type="entry name" value="LysR family transcriptional regulator"/>
    <property type="match status" value="1"/>
</dbReference>
<dbReference type="SUPFAM" id="SSF46785">
    <property type="entry name" value="Winged helix' DNA-binding domain"/>
    <property type="match status" value="1"/>
</dbReference>
<dbReference type="RefSeq" id="WP_044175192.1">
    <property type="nucleotide sequence ID" value="NZ_AP018045.1"/>
</dbReference>
<evidence type="ECO:0000313" key="8">
    <source>
        <dbReference type="Proteomes" id="UP000218676"/>
    </source>
</evidence>
<evidence type="ECO:0000256" key="4">
    <source>
        <dbReference type="ARBA" id="ARBA00023163"/>
    </source>
</evidence>
<dbReference type="PANTHER" id="PTHR30537:SF32">
    <property type="entry name" value="HTH-TYPE TRANSCRIPTIONAL REGULATOR DSDC"/>
    <property type="match status" value="1"/>
</dbReference>
<comment type="similarity">
    <text evidence="1">Belongs to the LysR transcriptional regulatory family.</text>
</comment>
<organism evidence="6 8">
    <name type="scientific">Photobacterium damsela subsp. piscicida</name>
    <name type="common">Pasteurella piscicida</name>
    <dbReference type="NCBI Taxonomy" id="38294"/>
    <lineage>
        <taxon>Bacteria</taxon>
        <taxon>Pseudomonadati</taxon>
        <taxon>Pseudomonadota</taxon>
        <taxon>Gammaproteobacteria</taxon>
        <taxon>Vibrionales</taxon>
        <taxon>Vibrionaceae</taxon>
        <taxon>Photobacterium</taxon>
    </lineage>
</organism>
<dbReference type="InterPro" id="IPR036390">
    <property type="entry name" value="WH_DNA-bd_sf"/>
</dbReference>
<dbReference type="NCBIfam" id="NF007491">
    <property type="entry name" value="PRK10086.1"/>
    <property type="match status" value="1"/>
</dbReference>
<keyword evidence="3 7" id="KW-0238">DNA-binding</keyword>
<dbReference type="GO" id="GO:0003700">
    <property type="term" value="F:DNA-binding transcription factor activity"/>
    <property type="evidence" value="ECO:0007669"/>
    <property type="project" value="InterPro"/>
</dbReference>
<proteinExistence type="inferred from homology"/>
<dbReference type="EMBL" id="CP061854">
    <property type="protein sequence ID" value="QOD57376.1"/>
    <property type="molecule type" value="Genomic_DNA"/>
</dbReference>
<dbReference type="Pfam" id="PF00126">
    <property type="entry name" value="HTH_1"/>
    <property type="match status" value="1"/>
</dbReference>
<reference evidence="8" key="2">
    <citation type="submission" date="2017-05" db="EMBL/GenBank/DDBJ databases">
        <title>Whole genome sequence of fish pathogenic bacteria, Photobacterium damselae subsp. piscicida, strain 91-197, isolated from hybrid striped bass (Morone sp.) in USA.</title>
        <authorList>
            <person name="Teru Y."/>
            <person name="Hikima J."/>
            <person name="Kono T."/>
            <person name="Sakai M."/>
            <person name="Takano T."/>
            <person name="Hawke J.P."/>
            <person name="Takeyama H."/>
            <person name="Aoki T."/>
        </authorList>
    </citation>
    <scope>NUCLEOTIDE SEQUENCE [LARGE SCALE GENOMIC DNA]</scope>
    <source>
        <strain evidence="8">91-197</strain>
    </source>
</reference>
<dbReference type="InterPro" id="IPR005119">
    <property type="entry name" value="LysR_subst-bd"/>
</dbReference>
<dbReference type="InterPro" id="IPR058163">
    <property type="entry name" value="LysR-type_TF_proteobact-type"/>
</dbReference>
<dbReference type="InterPro" id="IPR000847">
    <property type="entry name" value="LysR_HTH_N"/>
</dbReference>
<evidence type="ECO:0000313" key="6">
    <source>
        <dbReference type="EMBL" id="BAX53564.1"/>
    </source>
</evidence>
<keyword evidence="4" id="KW-0804">Transcription</keyword>
<gene>
    <name evidence="7" type="primary">dsdC</name>
    <name evidence="7" type="ORF">IC627_05280</name>
    <name evidence="6" type="ORF">PDPUS_1_02190</name>
</gene>
<dbReference type="GO" id="GO:0006351">
    <property type="term" value="P:DNA-templated transcription"/>
    <property type="evidence" value="ECO:0007669"/>
    <property type="project" value="TreeGrafter"/>
</dbReference>
<evidence type="ECO:0000256" key="1">
    <source>
        <dbReference type="ARBA" id="ARBA00009437"/>
    </source>
</evidence>
<evidence type="ECO:0000313" key="9">
    <source>
        <dbReference type="Proteomes" id="UP000516656"/>
    </source>
</evidence>
<reference evidence="7 9" key="3">
    <citation type="submission" date="2020-09" db="EMBL/GenBank/DDBJ databases">
        <title>Complete, closed and curated genome sequences of Photobacterium damselae subsp. piscicida isolates from Australia indicate localised evolution and additional plasmid-borne pathogenicity mechanisms.</title>
        <authorList>
            <person name="Baseggio L."/>
            <person name="Silayeva O."/>
            <person name="Buller N."/>
            <person name="Landos M."/>
            <person name="Engelstaedter J."/>
            <person name="Barnes A.C."/>
        </authorList>
    </citation>
    <scope>NUCLEOTIDE SEQUENCE [LARGE SCALE GENOMIC DNA]</scope>
    <source>
        <strain evidence="7 9">AS-16-0540-1</strain>
    </source>
</reference>
<dbReference type="Proteomes" id="UP000516656">
    <property type="component" value="Chromosome 1"/>
</dbReference>
<dbReference type="AlphaFoldDB" id="A0A1Q9H4A8"/>
<dbReference type="PROSITE" id="PS50931">
    <property type="entry name" value="HTH_LYSR"/>
    <property type="match status" value="1"/>
</dbReference>
<accession>A0A1Q9H4A8</accession>